<accession>A0A4Y2AQE9</accession>
<evidence type="ECO:0000313" key="1">
    <source>
        <dbReference type="EMBL" id="GBL81435.1"/>
    </source>
</evidence>
<evidence type="ECO:0000313" key="2">
    <source>
        <dbReference type="Proteomes" id="UP000499080"/>
    </source>
</evidence>
<organism evidence="1 2">
    <name type="scientific">Araneus ventricosus</name>
    <name type="common">Orbweaver spider</name>
    <name type="synonym">Epeira ventricosa</name>
    <dbReference type="NCBI Taxonomy" id="182803"/>
    <lineage>
        <taxon>Eukaryota</taxon>
        <taxon>Metazoa</taxon>
        <taxon>Ecdysozoa</taxon>
        <taxon>Arthropoda</taxon>
        <taxon>Chelicerata</taxon>
        <taxon>Arachnida</taxon>
        <taxon>Araneae</taxon>
        <taxon>Araneomorphae</taxon>
        <taxon>Entelegynae</taxon>
        <taxon>Araneoidea</taxon>
        <taxon>Araneidae</taxon>
        <taxon>Araneus</taxon>
    </lineage>
</organism>
<dbReference type="EMBL" id="BGPR01000025">
    <property type="protein sequence ID" value="GBL81435.1"/>
    <property type="molecule type" value="Genomic_DNA"/>
</dbReference>
<protein>
    <submittedName>
        <fullName evidence="1">Uncharacterized protein</fullName>
    </submittedName>
</protein>
<dbReference type="AlphaFoldDB" id="A0A4Y2AQE9"/>
<keyword evidence="2" id="KW-1185">Reference proteome</keyword>
<sequence>MSVASVLMQLWPRQFLHKVVQLRLVPTHFFPQPLLHPQVIRDAILAGAGPLVVYMGVNDLFTTSIPSWMGSNTVLAMFALGGMCDGSVDVQLLWLVVTWRKE</sequence>
<proteinExistence type="predicted"/>
<name>A0A4Y2AQE9_ARAVE</name>
<dbReference type="Proteomes" id="UP000499080">
    <property type="component" value="Unassembled WGS sequence"/>
</dbReference>
<gene>
    <name evidence="1" type="ORF">AVEN_143714_1</name>
</gene>
<reference evidence="1 2" key="1">
    <citation type="journal article" date="2019" name="Sci. Rep.">
        <title>Orb-weaving spider Araneus ventricosus genome elucidates the spidroin gene catalogue.</title>
        <authorList>
            <person name="Kono N."/>
            <person name="Nakamura H."/>
            <person name="Ohtoshi R."/>
            <person name="Moran D.A.P."/>
            <person name="Shinohara A."/>
            <person name="Yoshida Y."/>
            <person name="Fujiwara M."/>
            <person name="Mori M."/>
            <person name="Tomita M."/>
            <person name="Arakawa K."/>
        </authorList>
    </citation>
    <scope>NUCLEOTIDE SEQUENCE [LARGE SCALE GENOMIC DNA]</scope>
</reference>
<comment type="caution">
    <text evidence="1">The sequence shown here is derived from an EMBL/GenBank/DDBJ whole genome shotgun (WGS) entry which is preliminary data.</text>
</comment>